<organism evidence="18">
    <name type="scientific">East African cassava mosaic Malawi virus</name>
    <dbReference type="NCBI Taxonomy" id="223264"/>
    <lineage>
        <taxon>Viruses</taxon>
        <taxon>Monodnaviria</taxon>
        <taxon>Shotokuvirae</taxon>
        <taxon>Cressdnaviricota</taxon>
        <taxon>Repensiviricetes</taxon>
        <taxon>Geplafuvirales</taxon>
        <taxon>Geminiviridae</taxon>
        <taxon>Begomovirus</taxon>
        <taxon>Begomovirus manihotismalawiense</taxon>
    </lineage>
</organism>
<evidence type="ECO:0000256" key="2">
    <source>
        <dbReference type="ARBA" id="ARBA00004192"/>
    </source>
</evidence>
<comment type="similarity">
    <text evidence="3">Belongs to the geminiviridae transcriptional activator protein family.</text>
</comment>
<keyword evidence="11" id="KW-0863">Zinc-finger</keyword>
<feature type="compositionally biased region" description="Polar residues" evidence="17">
    <location>
        <begin position="168"/>
        <end position="181"/>
    </location>
</feature>
<dbReference type="EMBL" id="KP890349">
    <property type="protein sequence ID" value="AKP16252.1"/>
    <property type="molecule type" value="Genomic_DNA"/>
</dbReference>
<evidence type="ECO:0000256" key="12">
    <source>
        <dbReference type="ARBA" id="ARBA00022833"/>
    </source>
</evidence>
<keyword evidence="8" id="KW-0945">Host-virus interaction</keyword>
<evidence type="ECO:0000256" key="5">
    <source>
        <dbReference type="ARBA" id="ARBA00022463"/>
    </source>
</evidence>
<accession>A0A0H4LM68</accession>
<evidence type="ECO:0000256" key="7">
    <source>
        <dbReference type="ARBA" id="ARBA00022562"/>
    </source>
</evidence>
<evidence type="ECO:0000256" key="9">
    <source>
        <dbReference type="ARBA" id="ARBA00022632"/>
    </source>
</evidence>
<keyword evidence="12" id="KW-0862">Zinc</keyword>
<dbReference type="GO" id="GO:0008270">
    <property type="term" value="F:zinc ion binding"/>
    <property type="evidence" value="ECO:0007669"/>
    <property type="project" value="UniProtKB-KW"/>
</dbReference>
<feature type="compositionally biased region" description="Basic and acidic residues" evidence="17">
    <location>
        <begin position="152"/>
        <end position="167"/>
    </location>
</feature>
<dbReference type="InterPro" id="IPR000942">
    <property type="entry name" value="Gemini_AL2"/>
</dbReference>
<dbReference type="GO" id="GO:0005198">
    <property type="term" value="F:structural molecule activity"/>
    <property type="evidence" value="ECO:0007669"/>
    <property type="project" value="InterPro"/>
</dbReference>
<evidence type="ECO:0000313" key="18">
    <source>
        <dbReference type="EMBL" id="AKP16252.1"/>
    </source>
</evidence>
<dbReference type="GO" id="GO:0019028">
    <property type="term" value="C:viral capsid"/>
    <property type="evidence" value="ECO:0007669"/>
    <property type="project" value="InterPro"/>
</dbReference>
<keyword evidence="13" id="KW-0238">DNA-binding</keyword>
<keyword evidence="16" id="KW-0899">Viral immunoevasion</keyword>
<dbReference type="GO" id="GO:0052170">
    <property type="term" value="P:symbiont-mediated suppression of host innate immune response"/>
    <property type="evidence" value="ECO:0007669"/>
    <property type="project" value="UniProtKB-KW"/>
</dbReference>
<evidence type="ECO:0000256" key="16">
    <source>
        <dbReference type="ARBA" id="ARBA00023280"/>
    </source>
</evidence>
<evidence type="ECO:0000256" key="4">
    <source>
        <dbReference type="ARBA" id="ARBA00014388"/>
    </source>
</evidence>
<reference evidence="18" key="2">
    <citation type="submission" date="2015-03" db="EMBL/GenBank/DDBJ databases">
        <authorList>
            <person name="Mulenga R."/>
            <person name="Alabi O.J."/>
        </authorList>
    </citation>
    <scope>NUCLEOTIDE SEQUENCE</scope>
    <source>
        <strain evidence="18">ZM-LSK48-2</strain>
    </source>
</reference>
<dbReference type="Pfam" id="PF01440">
    <property type="entry name" value="Gemini_AL2"/>
    <property type="match status" value="1"/>
</dbReference>
<keyword evidence="6" id="KW-0597">Phosphoprotein</keyword>
<sequence length="204" mass="23269">MTSTHTTSSTSKNLWGPKGTGKAIQSTGSRFKLKAAFPLSSSAIQDQHHHIKNFWKRKRTNPLKPGLSRMPPSSPSTSHCSQVPIKVQHRTVKNRALRRRRVDLECGCSFYLHIDCINHGFSHRGTHHCASSKEWRFYLGNNKSPLFRNHQPRQETREHAPRYHHTPDTVQPQHQEGTGDSQVFSQLQGLDDLTASDWSFLKSI</sequence>
<feature type="compositionally biased region" description="Low complexity" evidence="17">
    <location>
        <begin position="1"/>
        <end position="11"/>
    </location>
</feature>
<evidence type="ECO:0000256" key="17">
    <source>
        <dbReference type="SAM" id="MobiDB-lite"/>
    </source>
</evidence>
<evidence type="ECO:0000256" key="14">
    <source>
        <dbReference type="ARBA" id="ARBA00023159"/>
    </source>
</evidence>
<dbReference type="GO" id="GO:0003677">
    <property type="term" value="F:DNA binding"/>
    <property type="evidence" value="ECO:0007669"/>
    <property type="project" value="UniProtKB-KW"/>
</dbReference>
<protein>
    <recommendedName>
        <fullName evidence="4">Transcriptional activator protein</fullName>
    </recommendedName>
</protein>
<dbReference type="GO" id="GO:0042025">
    <property type="term" value="C:host cell nucleus"/>
    <property type="evidence" value="ECO:0007669"/>
    <property type="project" value="UniProtKB-SubCell"/>
</dbReference>
<feature type="region of interest" description="Disordered" evidence="17">
    <location>
        <begin position="146"/>
        <end position="181"/>
    </location>
</feature>
<keyword evidence="5" id="KW-0941">Suppressor of RNA silencing</keyword>
<evidence type="ECO:0000256" key="1">
    <source>
        <dbReference type="ARBA" id="ARBA00004147"/>
    </source>
</evidence>
<keyword evidence="14" id="KW-0010">Activator</keyword>
<evidence type="ECO:0000256" key="13">
    <source>
        <dbReference type="ARBA" id="ARBA00023125"/>
    </source>
</evidence>
<evidence type="ECO:0000256" key="6">
    <source>
        <dbReference type="ARBA" id="ARBA00022553"/>
    </source>
</evidence>
<evidence type="ECO:0000256" key="10">
    <source>
        <dbReference type="ARBA" id="ARBA00022723"/>
    </source>
</evidence>
<reference evidence="18" key="1">
    <citation type="journal article" date="2015" name="Plant Dis.">
        <title>First Report of East African cassava mosaic Malawi virus in Plants Affected by Cassava Mosaic Disease in Zambia.</title>
        <authorList>
            <person name="Mulenga R.M."/>
            <person name="Miano D.W."/>
            <person name="Chikoti P.C."/>
            <person name="Ndunguru J."/>
            <person name="Legg J.P."/>
            <person name="Alabi O.J."/>
        </authorList>
    </citation>
    <scope>NUCLEOTIDE SEQUENCE</scope>
    <source>
        <strain evidence="18">ZM-LSK48-2</strain>
    </source>
</reference>
<keyword evidence="7" id="KW-1048">Host nucleus</keyword>
<evidence type="ECO:0000256" key="11">
    <source>
        <dbReference type="ARBA" id="ARBA00022771"/>
    </source>
</evidence>
<dbReference type="GO" id="GO:0030430">
    <property type="term" value="C:host cell cytoplasm"/>
    <property type="evidence" value="ECO:0007669"/>
    <property type="project" value="UniProtKB-SubCell"/>
</dbReference>
<dbReference type="PRINTS" id="PR00230">
    <property type="entry name" value="GEMCOATAL2"/>
</dbReference>
<proteinExistence type="inferred from homology"/>
<evidence type="ECO:0000256" key="15">
    <source>
        <dbReference type="ARBA" id="ARBA00023200"/>
    </source>
</evidence>
<keyword evidence="15" id="KW-1035">Host cytoplasm</keyword>
<evidence type="ECO:0000256" key="8">
    <source>
        <dbReference type="ARBA" id="ARBA00022581"/>
    </source>
</evidence>
<comment type="subcellular location">
    <subcellularLocation>
        <location evidence="2">Host cytoplasm</location>
    </subcellularLocation>
    <subcellularLocation>
        <location evidence="1">Host nucleus</location>
    </subcellularLocation>
</comment>
<feature type="region of interest" description="Disordered" evidence="17">
    <location>
        <begin position="1"/>
        <end position="23"/>
    </location>
</feature>
<feature type="region of interest" description="Disordered" evidence="17">
    <location>
        <begin position="60"/>
        <end position="83"/>
    </location>
</feature>
<keyword evidence="9" id="KW-1090">Inhibition of host innate immune response by virus</keyword>
<name>A0A0H4LM68_9GEMI</name>
<keyword evidence="10" id="KW-0479">Metal-binding</keyword>
<evidence type="ECO:0000256" key="3">
    <source>
        <dbReference type="ARBA" id="ARBA00007672"/>
    </source>
</evidence>